<name>A0ABS9IJ70_9FLAO</name>
<evidence type="ECO:0000313" key="4">
    <source>
        <dbReference type="EMBL" id="MCF7560640.1"/>
    </source>
</evidence>
<evidence type="ECO:0000256" key="1">
    <source>
        <dbReference type="ARBA" id="ARBA00022729"/>
    </source>
</evidence>
<organism evidence="4 5">
    <name type="scientific">Flaviramulus multivorans</name>
    <dbReference type="NCBI Taxonomy" id="1304750"/>
    <lineage>
        <taxon>Bacteria</taxon>
        <taxon>Pseudomonadati</taxon>
        <taxon>Bacteroidota</taxon>
        <taxon>Flavobacteriia</taxon>
        <taxon>Flavobacteriales</taxon>
        <taxon>Flavobacteriaceae</taxon>
        <taxon>Flaviramulus</taxon>
    </lineage>
</organism>
<sequence length="196" mass="21718">MKKILLLIVLLSFSIDGFSQNIKPSDSIPNPEANAKSSASHGVKFGVRGGYTISNLDFEGAPTMENKHRNSFYIGFFANIGLSRTISLVPELQFSPEGANAEPLHLDYIQAPVMLMFRFSEKIHAGFGPQVGLKVHKFEDGIHNFAYSAVAGVEYKINHAIFADVRYIYGLRNIFDDQLGIEAKNTNIQLGVGYKF</sequence>
<keyword evidence="1 2" id="KW-0732">Signal</keyword>
<feature type="domain" description="Outer membrane protein beta-barrel" evidence="3">
    <location>
        <begin position="39"/>
        <end position="196"/>
    </location>
</feature>
<dbReference type="InterPro" id="IPR011250">
    <property type="entry name" value="OMP/PagP_B-barrel"/>
</dbReference>
<feature type="chain" id="PRO_5045090839" evidence="2">
    <location>
        <begin position="20"/>
        <end position="196"/>
    </location>
</feature>
<accession>A0ABS9IJ70</accession>
<dbReference type="Gene3D" id="2.40.160.20">
    <property type="match status" value="1"/>
</dbReference>
<proteinExistence type="predicted"/>
<dbReference type="EMBL" id="JAKKDV010000003">
    <property type="protein sequence ID" value="MCF7560640.1"/>
    <property type="molecule type" value="Genomic_DNA"/>
</dbReference>
<evidence type="ECO:0000259" key="3">
    <source>
        <dbReference type="Pfam" id="PF13505"/>
    </source>
</evidence>
<evidence type="ECO:0000256" key="2">
    <source>
        <dbReference type="SAM" id="SignalP"/>
    </source>
</evidence>
<dbReference type="SUPFAM" id="SSF56925">
    <property type="entry name" value="OMPA-like"/>
    <property type="match status" value="1"/>
</dbReference>
<dbReference type="InterPro" id="IPR027385">
    <property type="entry name" value="Beta-barrel_OMP"/>
</dbReference>
<dbReference type="Proteomes" id="UP001200022">
    <property type="component" value="Unassembled WGS sequence"/>
</dbReference>
<reference evidence="4 5" key="1">
    <citation type="submission" date="2022-01" db="EMBL/GenBank/DDBJ databases">
        <title>Draft genome sequence of Sabulilitoribacter multivorans KCTC 32326.</title>
        <authorList>
            <person name="Oh J.-S."/>
        </authorList>
    </citation>
    <scope>NUCLEOTIDE SEQUENCE [LARGE SCALE GENOMIC DNA]</scope>
    <source>
        <strain evidence="4 5">M-M16</strain>
    </source>
</reference>
<keyword evidence="5" id="KW-1185">Reference proteome</keyword>
<gene>
    <name evidence="4" type="ORF">L3X39_08315</name>
</gene>
<evidence type="ECO:0000313" key="5">
    <source>
        <dbReference type="Proteomes" id="UP001200022"/>
    </source>
</evidence>
<dbReference type="Pfam" id="PF13505">
    <property type="entry name" value="OMP_b-brl"/>
    <property type="match status" value="1"/>
</dbReference>
<comment type="caution">
    <text evidence="4">The sequence shown here is derived from an EMBL/GenBank/DDBJ whole genome shotgun (WGS) entry which is preliminary data.</text>
</comment>
<feature type="signal peptide" evidence="2">
    <location>
        <begin position="1"/>
        <end position="19"/>
    </location>
</feature>
<dbReference type="RefSeq" id="WP_237231322.1">
    <property type="nucleotide sequence ID" value="NZ_JAKKDV010000003.1"/>
</dbReference>
<protein>
    <submittedName>
        <fullName evidence="4">PorT family protein</fullName>
    </submittedName>
</protein>